<organism evidence="5 6">
    <name type="scientific">Methanobrevibacter cuticularis</name>
    <dbReference type="NCBI Taxonomy" id="47311"/>
    <lineage>
        <taxon>Archaea</taxon>
        <taxon>Methanobacteriati</taxon>
        <taxon>Methanobacteriota</taxon>
        <taxon>Methanomada group</taxon>
        <taxon>Methanobacteria</taxon>
        <taxon>Methanobacteriales</taxon>
        <taxon>Methanobacteriaceae</taxon>
        <taxon>Methanobrevibacter</taxon>
    </lineage>
</organism>
<evidence type="ECO:0000313" key="5">
    <source>
        <dbReference type="EMBL" id="KZX17161.1"/>
    </source>
</evidence>
<dbReference type="InterPro" id="IPR012678">
    <property type="entry name" value="Ribosomal_uL23/eL15/eS24_sf"/>
</dbReference>
<dbReference type="Proteomes" id="UP000077275">
    <property type="component" value="Unassembled WGS sequence"/>
</dbReference>
<evidence type="ECO:0000256" key="3">
    <source>
        <dbReference type="HAMAP-Rule" id="MF_00545"/>
    </source>
</evidence>
<comment type="caution">
    <text evidence="5">The sequence shown here is derived from an EMBL/GenBank/DDBJ whole genome shotgun (WGS) entry which is preliminary data.</text>
</comment>
<dbReference type="SUPFAM" id="SSF54189">
    <property type="entry name" value="Ribosomal proteins S24e, L23 and L15e"/>
    <property type="match status" value="1"/>
</dbReference>
<keyword evidence="2 3" id="KW-0687">Ribonucleoprotein</keyword>
<dbReference type="OrthoDB" id="27533at2157"/>
<dbReference type="RefSeq" id="WP_067258230.1">
    <property type="nucleotide sequence ID" value="NZ_LWMW01000064.1"/>
</dbReference>
<keyword evidence="1 3" id="KW-0689">Ribosomal protein</keyword>
<proteinExistence type="inferred from homology"/>
<dbReference type="GO" id="GO:1990904">
    <property type="term" value="C:ribonucleoprotein complex"/>
    <property type="evidence" value="ECO:0007669"/>
    <property type="project" value="UniProtKB-KW"/>
</dbReference>
<dbReference type="AlphaFoldDB" id="A0A166EZ54"/>
<dbReference type="PATRIC" id="fig|47311.3.peg.434"/>
<dbReference type="HAMAP" id="MF_00545">
    <property type="entry name" value="Ribosomal_eS24"/>
    <property type="match status" value="1"/>
</dbReference>
<dbReference type="STRING" id="47311.MBCUT_03930"/>
<name>A0A166EZ54_9EURY</name>
<dbReference type="GO" id="GO:0005840">
    <property type="term" value="C:ribosome"/>
    <property type="evidence" value="ECO:0007669"/>
    <property type="project" value="UniProtKB-KW"/>
</dbReference>
<dbReference type="GO" id="GO:0006412">
    <property type="term" value="P:translation"/>
    <property type="evidence" value="ECO:0007669"/>
    <property type="project" value="UniProtKB-UniRule"/>
</dbReference>
<dbReference type="Pfam" id="PF01282">
    <property type="entry name" value="Ribosomal_S24e"/>
    <property type="match status" value="1"/>
</dbReference>
<keyword evidence="6" id="KW-1185">Reference proteome</keyword>
<dbReference type="GO" id="GO:0003735">
    <property type="term" value="F:structural constituent of ribosome"/>
    <property type="evidence" value="ECO:0007669"/>
    <property type="project" value="InterPro"/>
</dbReference>
<dbReference type="InterPro" id="IPR001976">
    <property type="entry name" value="Ribosomal_eS24"/>
</dbReference>
<evidence type="ECO:0000256" key="1">
    <source>
        <dbReference type="ARBA" id="ARBA00022980"/>
    </source>
</evidence>
<feature type="compositionally biased region" description="Acidic residues" evidence="4">
    <location>
        <begin position="95"/>
        <end position="123"/>
    </location>
</feature>
<reference evidence="5 6" key="1">
    <citation type="submission" date="2016-04" db="EMBL/GenBank/DDBJ databases">
        <title>Genome sequence of Methanobrevibacter cuticularis DSM 11139.</title>
        <authorList>
            <person name="Poehlein A."/>
            <person name="Seedorf H."/>
            <person name="Daniel R."/>
        </authorList>
    </citation>
    <scope>NUCLEOTIDE SEQUENCE [LARGE SCALE GENOMIC DNA]</scope>
    <source>
        <strain evidence="5 6">DSM 11139</strain>
    </source>
</reference>
<dbReference type="InterPro" id="IPR053709">
    <property type="entry name" value="eRP_eS24_sf"/>
</dbReference>
<comment type="similarity">
    <text evidence="3">Belongs to the eukaryotic ribosomal protein eS24 family.</text>
</comment>
<dbReference type="EMBL" id="LWMW01000064">
    <property type="protein sequence ID" value="KZX17161.1"/>
    <property type="molecule type" value="Genomic_DNA"/>
</dbReference>
<evidence type="ECO:0000313" key="6">
    <source>
        <dbReference type="Proteomes" id="UP000077275"/>
    </source>
</evidence>
<evidence type="ECO:0000256" key="2">
    <source>
        <dbReference type="ARBA" id="ARBA00023274"/>
    </source>
</evidence>
<evidence type="ECO:0000256" key="4">
    <source>
        <dbReference type="SAM" id="MobiDB-lite"/>
    </source>
</evidence>
<dbReference type="Gene3D" id="3.30.70.3370">
    <property type="match status" value="1"/>
</dbReference>
<protein>
    <recommendedName>
        <fullName evidence="3">Small ribosomal subunit protein eS24</fullName>
    </recommendedName>
</protein>
<sequence>MEIDILDQKENKVLDRTEIKFNCTYSGEATPKLLDVKSKLVALLDTKKGLIVIDSIQPHFGETKAAGYAKIYGSEESLKDIETEHVIAKNKEAETPADDNDAEESEEATEDELDDVAEATEYS</sequence>
<accession>A0A166EZ54</accession>
<feature type="region of interest" description="Disordered" evidence="4">
    <location>
        <begin position="88"/>
        <end position="123"/>
    </location>
</feature>
<gene>
    <name evidence="3" type="primary">rps24e</name>
    <name evidence="5" type="ORF">MBCUT_03930</name>
</gene>